<evidence type="ECO:0000313" key="2">
    <source>
        <dbReference type="EMBL" id="AFC30177.1"/>
    </source>
</evidence>
<gene>
    <name evidence="2" type="ORF">PM3016_3332</name>
</gene>
<keyword evidence="2" id="KW-0808">Transferase</keyword>
<dbReference type="EMBL" id="CP003235">
    <property type="protein sequence ID" value="AFC30177.1"/>
    <property type="molecule type" value="Genomic_DNA"/>
</dbReference>
<dbReference type="CDD" id="cd04301">
    <property type="entry name" value="NAT_SF"/>
    <property type="match status" value="1"/>
</dbReference>
<sequence length="143" mass="16171">MTTFINLKPRIGEEALQELLSYSMFPDPDMIEAAITAYHEDPTWELYGLEQEGTVVAMIGFTEEEGRVLHIRHLVVHPEFRRIGYGRGVILELLEARKPSALRAETDEEAVDFYRGNGFSVVSLGEQYPGVERFACTYDAEVG</sequence>
<dbReference type="Pfam" id="PF00583">
    <property type="entry name" value="Acetyltransf_1"/>
    <property type="match status" value="1"/>
</dbReference>
<evidence type="ECO:0000259" key="1">
    <source>
        <dbReference type="PROSITE" id="PS51186"/>
    </source>
</evidence>
<accession>H6NHV6</accession>
<feature type="domain" description="N-acetyltransferase" evidence="1">
    <location>
        <begin position="5"/>
        <end position="139"/>
    </location>
</feature>
<dbReference type="KEGG" id="pmq:PM3016_3332"/>
<organism evidence="2 3">
    <name type="scientific">Paenibacillus mucilaginosus 3016</name>
    <dbReference type="NCBI Taxonomy" id="1116391"/>
    <lineage>
        <taxon>Bacteria</taxon>
        <taxon>Bacillati</taxon>
        <taxon>Bacillota</taxon>
        <taxon>Bacilli</taxon>
        <taxon>Bacillales</taxon>
        <taxon>Paenibacillaceae</taxon>
        <taxon>Paenibacillus</taxon>
    </lineage>
</organism>
<name>H6NHV6_9BACL</name>
<evidence type="ECO:0000313" key="3">
    <source>
        <dbReference type="Proteomes" id="UP000007523"/>
    </source>
</evidence>
<dbReference type="STRING" id="1116391.PM3016_3332"/>
<proteinExistence type="predicted"/>
<dbReference type="AlphaFoldDB" id="H6NHV6"/>
<dbReference type="SUPFAM" id="SSF55729">
    <property type="entry name" value="Acyl-CoA N-acyltransferases (Nat)"/>
    <property type="match status" value="1"/>
</dbReference>
<dbReference type="RefSeq" id="WP_014370199.1">
    <property type="nucleotide sequence ID" value="NC_016935.1"/>
</dbReference>
<dbReference type="InterPro" id="IPR000182">
    <property type="entry name" value="GNAT_dom"/>
</dbReference>
<dbReference type="Gene3D" id="3.40.630.30">
    <property type="match status" value="1"/>
</dbReference>
<reference evidence="2 3" key="1">
    <citation type="journal article" date="2012" name="J. Bacteriol.">
        <title>Complete Genome Sequence of Paenibacillus mucilaginosus 3016, a Bacterium Functional as Microbial Fertilizer.</title>
        <authorList>
            <person name="Ma M."/>
            <person name="Wang Z."/>
            <person name="Li L."/>
            <person name="Jiang X."/>
            <person name="Guan D."/>
            <person name="Cao F."/>
            <person name="Chen H."/>
            <person name="Wang X."/>
            <person name="Shen D."/>
            <person name="Du B."/>
            <person name="Li J."/>
        </authorList>
    </citation>
    <scope>NUCLEOTIDE SEQUENCE [LARGE SCALE GENOMIC DNA]</scope>
    <source>
        <strain evidence="2 3">3016</strain>
    </source>
</reference>
<dbReference type="HOGENOM" id="CLU_133275_0_0_9"/>
<dbReference type="InterPro" id="IPR016181">
    <property type="entry name" value="Acyl_CoA_acyltransferase"/>
</dbReference>
<protein>
    <submittedName>
        <fullName evidence="2">GNAT family acetyltransferase</fullName>
    </submittedName>
</protein>
<dbReference type="GO" id="GO:0016747">
    <property type="term" value="F:acyltransferase activity, transferring groups other than amino-acyl groups"/>
    <property type="evidence" value="ECO:0007669"/>
    <property type="project" value="InterPro"/>
</dbReference>
<dbReference type="Proteomes" id="UP000007523">
    <property type="component" value="Chromosome"/>
</dbReference>
<keyword evidence="3" id="KW-1185">Reference proteome</keyword>
<dbReference type="PROSITE" id="PS51186">
    <property type="entry name" value="GNAT"/>
    <property type="match status" value="1"/>
</dbReference>